<keyword evidence="1" id="KW-0880">Kelch repeat</keyword>
<dbReference type="STRING" id="670386.D3BRN3"/>
<keyword evidence="3" id="KW-0863">Zinc-finger</keyword>
<feature type="domain" description="B box-type" evidence="5">
    <location>
        <begin position="22"/>
        <end position="63"/>
    </location>
</feature>
<comment type="caution">
    <text evidence="6">The sequence shown here is derived from an EMBL/GenBank/DDBJ whole genome shotgun (WGS) entry which is preliminary data.</text>
</comment>
<evidence type="ECO:0000313" key="7">
    <source>
        <dbReference type="Proteomes" id="UP000001396"/>
    </source>
</evidence>
<proteinExistence type="predicted"/>
<feature type="region of interest" description="Disordered" evidence="4">
    <location>
        <begin position="158"/>
        <end position="189"/>
    </location>
</feature>
<evidence type="ECO:0000313" key="6">
    <source>
        <dbReference type="EMBL" id="EFA76065.1"/>
    </source>
</evidence>
<evidence type="ECO:0000259" key="5">
    <source>
        <dbReference type="PROSITE" id="PS50119"/>
    </source>
</evidence>
<keyword evidence="7" id="KW-1185">Reference proteome</keyword>
<keyword evidence="3" id="KW-0862">Zinc</keyword>
<dbReference type="InterPro" id="IPR015915">
    <property type="entry name" value="Kelch-typ_b-propeller"/>
</dbReference>
<dbReference type="SUPFAM" id="SSF117281">
    <property type="entry name" value="Kelch motif"/>
    <property type="match status" value="1"/>
</dbReference>
<sequence length="624" mass="71579">MIVHYIMDVNKTNNINDDDDDNEYYKCPVHHRCLEFLCRSCNVMLCANCSISACHRGHVIEDFDTVVQTLHSNGQLQQRLDELWLKTKENDLMIERFKKTEDEVTEYYSQLHEFLMVEEHKIKKPLRNEREKAEQNIQSILQEMKEINNVIATVSNYTNNKNRVGNDNENEQQQNHHHHHHQQQQLSPSTICTKRKYNEICQEKEKEKENSNKILMCEQEGEEREEEEEEAVIDEHLNLDICIEKVMKSIRDMGSVSELIEKNSAMFQVNQCEKPIELLHLVQKYMTLMKCNGDPNPPPSCVLRLLDIEKAQAFLGRIYELLDGEPTHDRANYLFTTGADGSFIFDISSSKWTKISDDPEHEHRRLPLYSVVSDGRCIYVFGGHNCSATYSRLCIESTSWDKSGAITTGEGGYGISACYDGARYIYLTGGCYNKINLKRIDRFDTQTLTFSRVGNMAQPRVGSYSFYHAGCIYIVGGVRERMDWPTVLVFDTVQGKLSTLIEDIGIVQLIISACFDGNDLIYILDKQKNFFTISISTKTKTVLSSPNITGCTTGTLSTIYLNTCNINSETYSLLYGEVYLIGGKQYGNHIYCVGSNTWHFVNDHDQQNRVSNGSIKFLKNKPKA</sequence>
<dbReference type="InterPro" id="IPR000315">
    <property type="entry name" value="Znf_B-box"/>
</dbReference>
<dbReference type="PANTHER" id="PTHR46260:SF3">
    <property type="entry name" value="RING-TYPE DOMAIN-CONTAINING PROTEIN"/>
    <property type="match status" value="1"/>
</dbReference>
<reference evidence="6 7" key="1">
    <citation type="journal article" date="2011" name="Genome Res.">
        <title>Phylogeny-wide analysis of social amoeba genomes highlights ancient origins for complex intercellular communication.</title>
        <authorList>
            <person name="Heidel A.J."/>
            <person name="Lawal H.M."/>
            <person name="Felder M."/>
            <person name="Schilde C."/>
            <person name="Helps N.R."/>
            <person name="Tunggal B."/>
            <person name="Rivero F."/>
            <person name="John U."/>
            <person name="Schleicher M."/>
            <person name="Eichinger L."/>
            <person name="Platzer M."/>
            <person name="Noegel A.A."/>
            <person name="Schaap P."/>
            <person name="Gloeckner G."/>
        </authorList>
    </citation>
    <scope>NUCLEOTIDE SEQUENCE [LARGE SCALE GENOMIC DNA]</scope>
    <source>
        <strain evidence="7">ATCC 26659 / Pp 5 / PN500</strain>
    </source>
</reference>
<dbReference type="OMA" id="CSISACH"/>
<evidence type="ECO:0000256" key="4">
    <source>
        <dbReference type="SAM" id="MobiDB-lite"/>
    </source>
</evidence>
<dbReference type="SUPFAM" id="SSF57845">
    <property type="entry name" value="B-box zinc-binding domain"/>
    <property type="match status" value="1"/>
</dbReference>
<dbReference type="InterPro" id="IPR051746">
    <property type="entry name" value="Kelch_domain_containing_8"/>
</dbReference>
<dbReference type="EMBL" id="ADBJ01000050">
    <property type="protein sequence ID" value="EFA76065.1"/>
    <property type="molecule type" value="Genomic_DNA"/>
</dbReference>
<keyword evidence="3" id="KW-0479">Metal-binding</keyword>
<evidence type="ECO:0000256" key="2">
    <source>
        <dbReference type="ARBA" id="ARBA00022737"/>
    </source>
</evidence>
<dbReference type="Gene3D" id="3.30.160.60">
    <property type="entry name" value="Classic Zinc Finger"/>
    <property type="match status" value="1"/>
</dbReference>
<keyword evidence="2" id="KW-0677">Repeat</keyword>
<dbReference type="PANTHER" id="PTHR46260">
    <property type="entry name" value="RING-TYPE DOMAIN-CONTAINING PROTEIN"/>
    <property type="match status" value="1"/>
</dbReference>
<dbReference type="GeneID" id="31366113"/>
<dbReference type="InterPro" id="IPR006652">
    <property type="entry name" value="Kelch_1"/>
</dbReference>
<dbReference type="RefSeq" id="XP_020428199.1">
    <property type="nucleotide sequence ID" value="XM_020581412.1"/>
</dbReference>
<gene>
    <name evidence="6" type="ORF">PPL_10644</name>
</gene>
<dbReference type="GO" id="GO:0008270">
    <property type="term" value="F:zinc ion binding"/>
    <property type="evidence" value="ECO:0007669"/>
    <property type="project" value="UniProtKB-KW"/>
</dbReference>
<dbReference type="AlphaFoldDB" id="D3BRN3"/>
<evidence type="ECO:0000256" key="1">
    <source>
        <dbReference type="ARBA" id="ARBA00022441"/>
    </source>
</evidence>
<dbReference type="SMART" id="SM00612">
    <property type="entry name" value="Kelch"/>
    <property type="match status" value="2"/>
</dbReference>
<dbReference type="Gene3D" id="2.120.10.80">
    <property type="entry name" value="Kelch-type beta propeller"/>
    <property type="match status" value="1"/>
</dbReference>
<protein>
    <recommendedName>
        <fullName evidence="5">B box-type domain-containing protein</fullName>
    </recommendedName>
</protein>
<evidence type="ECO:0000256" key="3">
    <source>
        <dbReference type="PROSITE-ProRule" id="PRU00024"/>
    </source>
</evidence>
<dbReference type="PROSITE" id="PS50119">
    <property type="entry name" value="ZF_BBOX"/>
    <property type="match status" value="1"/>
</dbReference>
<name>D3BRN3_HETP5</name>
<feature type="compositionally biased region" description="Polar residues" evidence="4">
    <location>
        <begin position="158"/>
        <end position="167"/>
    </location>
</feature>
<dbReference type="Proteomes" id="UP000001396">
    <property type="component" value="Unassembled WGS sequence"/>
</dbReference>
<accession>D3BRN3</accession>
<organism evidence="6 7">
    <name type="scientific">Heterostelium pallidum (strain ATCC 26659 / Pp 5 / PN500)</name>
    <name type="common">Cellular slime mold</name>
    <name type="synonym">Polysphondylium pallidum</name>
    <dbReference type="NCBI Taxonomy" id="670386"/>
    <lineage>
        <taxon>Eukaryota</taxon>
        <taxon>Amoebozoa</taxon>
        <taxon>Evosea</taxon>
        <taxon>Eumycetozoa</taxon>
        <taxon>Dictyostelia</taxon>
        <taxon>Acytosteliales</taxon>
        <taxon>Acytosteliaceae</taxon>
        <taxon>Heterostelium</taxon>
    </lineage>
</organism>
<dbReference type="InParanoid" id="D3BRN3"/>